<comment type="caution">
    <text evidence="1">The sequence shown here is derived from an EMBL/GenBank/DDBJ whole genome shotgun (WGS) entry which is preliminary data.</text>
</comment>
<dbReference type="EMBL" id="JACHMQ010000001">
    <property type="protein sequence ID" value="MBB6397013.1"/>
    <property type="molecule type" value="Genomic_DNA"/>
</dbReference>
<dbReference type="InterPro" id="IPR021607">
    <property type="entry name" value="DUF3224"/>
</dbReference>
<keyword evidence="2" id="KW-1185">Reference proteome</keyword>
<sequence length="135" mass="14264">MRASATFTVKGFTATEVRPDPAITTALPVGISTMEKHYDGEIVGRSATLFTSAFDQSAGVGSYVAMESFEGSLNGHDGTFNFVHYAATAGDDRSDEFFTIVPHSGTGGLAGISGTGSVIIDEDGTHRIRFDYTLE</sequence>
<gene>
    <name evidence="1" type="ORF">BKA00_003927</name>
</gene>
<evidence type="ECO:0000313" key="2">
    <source>
        <dbReference type="Proteomes" id="UP000546324"/>
    </source>
</evidence>
<dbReference type="Proteomes" id="UP000546324">
    <property type="component" value="Unassembled WGS sequence"/>
</dbReference>
<dbReference type="Pfam" id="PF11528">
    <property type="entry name" value="DUF3224"/>
    <property type="match status" value="1"/>
</dbReference>
<dbReference type="Gene3D" id="2.40.350.10">
    <property type="entry name" value="SO1590-like"/>
    <property type="match status" value="1"/>
</dbReference>
<accession>A0A7X0G086</accession>
<dbReference type="AlphaFoldDB" id="A0A7X0G086"/>
<evidence type="ECO:0000313" key="1">
    <source>
        <dbReference type="EMBL" id="MBB6397013.1"/>
    </source>
</evidence>
<organism evidence="1 2">
    <name type="scientific">Actinomadura coerulea</name>
    <dbReference type="NCBI Taxonomy" id="46159"/>
    <lineage>
        <taxon>Bacteria</taxon>
        <taxon>Bacillati</taxon>
        <taxon>Actinomycetota</taxon>
        <taxon>Actinomycetes</taxon>
        <taxon>Streptosporangiales</taxon>
        <taxon>Thermomonosporaceae</taxon>
        <taxon>Actinomadura</taxon>
    </lineage>
</organism>
<evidence type="ECO:0008006" key="3">
    <source>
        <dbReference type="Google" id="ProtNLM"/>
    </source>
</evidence>
<name>A0A7X0G086_9ACTN</name>
<dbReference type="RefSeq" id="WP_185027054.1">
    <property type="nucleotide sequence ID" value="NZ_JACHMQ010000001.1"/>
</dbReference>
<proteinExistence type="predicted"/>
<dbReference type="SUPFAM" id="SSF159238">
    <property type="entry name" value="SO1590-like"/>
    <property type="match status" value="1"/>
</dbReference>
<dbReference type="InterPro" id="IPR023159">
    <property type="entry name" value="SO1590-like_sf"/>
</dbReference>
<protein>
    <recommendedName>
        <fullName evidence="3">DUF3224 domain-containing protein</fullName>
    </recommendedName>
</protein>
<reference evidence="1 2" key="1">
    <citation type="submission" date="2020-08" db="EMBL/GenBank/DDBJ databases">
        <title>Sequencing the genomes of 1000 actinobacteria strains.</title>
        <authorList>
            <person name="Klenk H.-P."/>
        </authorList>
    </citation>
    <scope>NUCLEOTIDE SEQUENCE [LARGE SCALE GENOMIC DNA]</scope>
    <source>
        <strain evidence="1 2">DSM 43675</strain>
    </source>
</reference>